<feature type="compositionally biased region" description="Polar residues" evidence="1">
    <location>
        <begin position="636"/>
        <end position="650"/>
    </location>
</feature>
<feature type="compositionally biased region" description="Low complexity" evidence="1">
    <location>
        <begin position="712"/>
        <end position="722"/>
    </location>
</feature>
<dbReference type="PANTHER" id="PTHR14336:SF8">
    <property type="entry name" value="PROTEIN OPY1"/>
    <property type="match status" value="1"/>
</dbReference>
<dbReference type="InterPro" id="IPR001849">
    <property type="entry name" value="PH_domain"/>
</dbReference>
<feature type="compositionally biased region" description="Basic and acidic residues" evidence="1">
    <location>
        <begin position="33"/>
        <end position="47"/>
    </location>
</feature>
<dbReference type="FunFam" id="2.30.29.30:FF:000286">
    <property type="entry name" value="PH-protein kinase domain containing protein"/>
    <property type="match status" value="1"/>
</dbReference>
<dbReference type="SMART" id="SM00233">
    <property type="entry name" value="PH"/>
    <property type="match status" value="2"/>
</dbReference>
<feature type="compositionally biased region" description="Polar residues" evidence="1">
    <location>
        <begin position="299"/>
        <end position="326"/>
    </location>
</feature>
<protein>
    <submittedName>
        <fullName evidence="3">BY PROTMAP: gi|342319120|gb|EGU11071.1| PH domain-containing protein [Rhodotorula glutinis ATCC 204091]</fullName>
    </submittedName>
</protein>
<dbReference type="SUPFAM" id="SSF50729">
    <property type="entry name" value="PH domain-like"/>
    <property type="match status" value="2"/>
</dbReference>
<dbReference type="Gene3D" id="3.80.10.10">
    <property type="entry name" value="Ribonuclease Inhibitor"/>
    <property type="match status" value="1"/>
</dbReference>
<feature type="region of interest" description="Disordered" evidence="1">
    <location>
        <begin position="475"/>
        <end position="562"/>
    </location>
</feature>
<dbReference type="PROSITE" id="PS50003">
    <property type="entry name" value="PH_DOMAIN"/>
    <property type="match status" value="2"/>
</dbReference>
<evidence type="ECO:0000313" key="3">
    <source>
        <dbReference type="EMBL" id="CTR05768.1"/>
    </source>
</evidence>
<accession>A0A0K3CA95</accession>
<organism evidence="3 4">
    <name type="scientific">Rhodotorula toruloides</name>
    <name type="common">Yeast</name>
    <name type="synonym">Rhodosporidium toruloides</name>
    <dbReference type="NCBI Taxonomy" id="5286"/>
    <lineage>
        <taxon>Eukaryota</taxon>
        <taxon>Fungi</taxon>
        <taxon>Dikarya</taxon>
        <taxon>Basidiomycota</taxon>
        <taxon>Pucciniomycotina</taxon>
        <taxon>Microbotryomycetes</taxon>
        <taxon>Sporidiobolales</taxon>
        <taxon>Sporidiobolaceae</taxon>
        <taxon>Rhodotorula</taxon>
    </lineage>
</organism>
<gene>
    <name evidence="3" type="primary">FGENESH: predicted gene_3.80</name>
    <name evidence="3" type="ORF">BN2166_0016290</name>
</gene>
<dbReference type="SUPFAM" id="SSF52047">
    <property type="entry name" value="RNI-like"/>
    <property type="match status" value="1"/>
</dbReference>
<dbReference type="Pfam" id="PF00169">
    <property type="entry name" value="PH"/>
    <property type="match status" value="2"/>
</dbReference>
<sequence length="1185" mass="127555">MDLYGLSRGPLASSERCRISSLFDLFRGLSFDAGKKDGGGEEMHGKESVNGSIPRQTAPPTPQEIERKLGSPSLPPPGSSVVSVAGSLERQGLERRESGSGAPRRAHGSMSSGVSSNDEGTDEDGHPSPLHRPTNLPLSAISEAEDAIGSGSDGEESDASSIGGNERNPAFAAVGGGEVASRTSRDSAGLSDNVALKAGYLMKRGERRKTWKKRWFVLRGGQVAMYKNDKEYRLLRLIPLTDIHTVTPVEMKKHAHTFGIVTPRRTFYIKADSDADVNAWCRVIERAKAEYLARATVTTLDTPNSTEQATPTNGPTPSQTPRQMSFSAIGPPTPDTVQPVSHPQAIAIPGSSAPSVGGSFTPTSYTTTSSSVGGSNLLGTSYASTTSSLGPAAPPSSGSRAPPNSLITPGPMATAVPGGLGLHSPSVGDLELQGLDARLEQMDLAPPPPLGAPRPSPQRSMSGRSDILAVPSAAMHGVGRGRSGSSATGGSSSLASGVAGSGMAAMSSSEEEDGFDPGYDYPTFSPPTAPPVPDPSLVYQQPQVSAQPQQVSSPPAQQPLTTPANRNKVILSGYLMKQGKRKTWRKRWFVLTSGMLMYSRSHMDNKFNRQIPLNAILDAIEYEPPQPASNAHKRTSVVSASSPNPTSPSLASPVVEGGKTLAHTFKIITPKRTYLVCAPSEEDEIKWLAALQCLVARRTQAQVGSDVPPTPSAQAPATSPSSAPVPPAAPKRTPSHPGPPPVAGRPIHGRQRSVTDAAKQAVMDVERRFHPAKEGAEQLLLLPLSRCRLRPLRTPLDRLLLLAGMSLETSSPSNTANPFPLLRLPLELLDAIFEYAYECDQHPEPICRALRAFAEKRCFRDKLSKLRLMDRIAPPLAAPWWPGRLAQYSSLRDIDLLDFDVSPSELTGSSGVVLPNITSFCVSSYELDALPLQDYATLFPNLRRFRIVDEGDGGFGSILTTIPNNIRILSTSSTVEYGFSLEGPAFPVDRDLERFSQVEELHLSQSAFTLAWLDTHLRTLANLRVLHFELWSPVTDAFLLSLVEGPTRLHRLELLGLGYVDCDRYPTITSSDYELPAEAKDAQHYVFPNWFEPEWPAGCSEAGLAKVVEAAQVNGVRLVGPALEAVGYEAAWNREVCMALLLWGKQEADFSEARDFLGDAFEREGRGFFGDEQWTQLMEKERGET</sequence>
<feature type="compositionally biased region" description="Pro residues" evidence="1">
    <location>
        <begin position="524"/>
        <end position="534"/>
    </location>
</feature>
<feature type="compositionally biased region" description="Low complexity" evidence="1">
    <location>
        <begin position="483"/>
        <end position="508"/>
    </location>
</feature>
<feature type="region of interest" description="Disordered" evidence="1">
    <location>
        <begin position="702"/>
        <end position="758"/>
    </location>
</feature>
<evidence type="ECO:0000256" key="1">
    <source>
        <dbReference type="SAM" id="MobiDB-lite"/>
    </source>
</evidence>
<feature type="compositionally biased region" description="Polar residues" evidence="1">
    <location>
        <begin position="109"/>
        <end position="118"/>
    </location>
</feature>
<reference evidence="3 4" key="1">
    <citation type="submission" date="2015-07" db="EMBL/GenBank/DDBJ databases">
        <authorList>
            <person name="Cajimat M.N.B."/>
            <person name="Milazzo M.L."/>
            <person name="Fulhorst C.F."/>
        </authorList>
    </citation>
    <scope>NUCLEOTIDE SEQUENCE [LARGE SCALE GENOMIC DNA]</scope>
    <source>
        <strain evidence="3">Single colony</strain>
    </source>
</reference>
<feature type="compositionally biased region" description="Low complexity" evidence="1">
    <location>
        <begin position="540"/>
        <end position="559"/>
    </location>
</feature>
<feature type="domain" description="PH" evidence="2">
    <location>
        <begin position="194"/>
        <end position="289"/>
    </location>
</feature>
<feature type="region of interest" description="Disordered" evidence="1">
    <location>
        <begin position="386"/>
        <end position="428"/>
    </location>
</feature>
<dbReference type="AlphaFoldDB" id="A0A0K3CA95"/>
<dbReference type="EMBL" id="CWKI01000003">
    <property type="protein sequence ID" value="CTR05768.1"/>
    <property type="molecule type" value="Genomic_DNA"/>
</dbReference>
<dbReference type="Proteomes" id="UP000199069">
    <property type="component" value="Unassembled WGS sequence"/>
</dbReference>
<evidence type="ECO:0000259" key="2">
    <source>
        <dbReference type="PROSITE" id="PS50003"/>
    </source>
</evidence>
<evidence type="ECO:0000313" key="4">
    <source>
        <dbReference type="Proteomes" id="UP000199069"/>
    </source>
</evidence>
<feature type="compositionally biased region" description="Pro residues" evidence="1">
    <location>
        <begin position="445"/>
        <end position="456"/>
    </location>
</feature>
<feature type="region of interest" description="Disordered" evidence="1">
    <location>
        <begin position="626"/>
        <end position="653"/>
    </location>
</feature>
<name>A0A0K3CA95_RHOTO</name>
<dbReference type="PANTHER" id="PTHR14336">
    <property type="entry name" value="TANDEM PH DOMAIN CONTAINING PROTEIN"/>
    <property type="match status" value="1"/>
</dbReference>
<dbReference type="InterPro" id="IPR011993">
    <property type="entry name" value="PH-like_dom_sf"/>
</dbReference>
<feature type="compositionally biased region" description="Low complexity" evidence="1">
    <location>
        <begin position="79"/>
        <end position="88"/>
    </location>
</feature>
<keyword evidence="4" id="KW-1185">Reference proteome</keyword>
<feature type="domain" description="PH" evidence="2">
    <location>
        <begin position="568"/>
        <end position="696"/>
    </location>
</feature>
<feature type="region of interest" description="Disordered" evidence="1">
    <location>
        <begin position="33"/>
        <end position="188"/>
    </location>
</feature>
<dbReference type="CDD" id="cd13255">
    <property type="entry name" value="PH_TAAP2-like"/>
    <property type="match status" value="1"/>
</dbReference>
<dbReference type="InterPro" id="IPR051707">
    <property type="entry name" value="PI-Interact_SigTrans_Reg"/>
</dbReference>
<dbReference type="STRING" id="5286.A0A0K3CA95"/>
<feature type="compositionally biased region" description="Low complexity" evidence="1">
    <location>
        <begin position="386"/>
        <end position="405"/>
    </location>
</feature>
<dbReference type="Gene3D" id="2.30.29.30">
    <property type="entry name" value="Pleckstrin-homology domain (PH domain)/Phosphotyrosine-binding domain (PTB)"/>
    <property type="match status" value="2"/>
</dbReference>
<feature type="region of interest" description="Disordered" evidence="1">
    <location>
        <begin position="442"/>
        <end position="463"/>
    </location>
</feature>
<proteinExistence type="predicted"/>
<feature type="region of interest" description="Disordered" evidence="1">
    <location>
        <begin position="299"/>
        <end position="356"/>
    </location>
</feature>
<dbReference type="InterPro" id="IPR032675">
    <property type="entry name" value="LRR_dom_sf"/>
</dbReference>